<evidence type="ECO:0000256" key="1">
    <source>
        <dbReference type="ARBA" id="ARBA00005532"/>
    </source>
</evidence>
<dbReference type="EMBL" id="GEDC01028283">
    <property type="protein sequence ID" value="JAS09015.1"/>
    <property type="molecule type" value="Transcribed_RNA"/>
</dbReference>
<dbReference type="NCBIfam" id="TIGR00116">
    <property type="entry name" value="tsf"/>
    <property type="match status" value="1"/>
</dbReference>
<dbReference type="InterPro" id="IPR001816">
    <property type="entry name" value="Transl_elong_EFTs/EF1B"/>
</dbReference>
<dbReference type="Gene3D" id="1.10.8.10">
    <property type="entry name" value="DNA helicase RuvA subunit, C-terminal domain"/>
    <property type="match status" value="1"/>
</dbReference>
<dbReference type="HAMAP" id="MF_00050">
    <property type="entry name" value="EF_Ts"/>
    <property type="match status" value="1"/>
</dbReference>
<dbReference type="InterPro" id="IPR009060">
    <property type="entry name" value="UBA-like_sf"/>
</dbReference>
<comment type="function">
    <text evidence="4 5">Associates with the EF-Tu.GDP complex and induces the exchange of GDP to GTP. It remains bound to the aminoacyl-tRNA.EF-Tu.GTP complex up to the GTP hydrolysis stage on the ribosome.</text>
</comment>
<keyword evidence="3 4" id="KW-0648">Protein biosynthesis</keyword>
<evidence type="ECO:0000256" key="4">
    <source>
        <dbReference type="HAMAP-Rule" id="MF_03135"/>
    </source>
</evidence>
<accession>A0A1B6C6Y7</accession>
<comment type="similarity">
    <text evidence="1 4 5">Belongs to the EF-Ts family.</text>
</comment>
<dbReference type="Pfam" id="PF00889">
    <property type="entry name" value="EF_TS"/>
    <property type="match status" value="1"/>
</dbReference>
<dbReference type="GO" id="GO:0070125">
    <property type="term" value="P:mitochondrial translational elongation"/>
    <property type="evidence" value="ECO:0007669"/>
    <property type="project" value="TreeGrafter"/>
</dbReference>
<keyword evidence="2 4" id="KW-0251">Elongation factor</keyword>
<dbReference type="PANTHER" id="PTHR11741">
    <property type="entry name" value="ELONGATION FACTOR TS"/>
    <property type="match status" value="1"/>
</dbReference>
<evidence type="ECO:0000313" key="7">
    <source>
        <dbReference type="EMBL" id="JAS09015.1"/>
    </source>
</evidence>
<dbReference type="InterPro" id="IPR036402">
    <property type="entry name" value="EF-Ts_dimer_sf"/>
</dbReference>
<dbReference type="AlphaFoldDB" id="A0A1B6C6Y7"/>
<evidence type="ECO:0000256" key="5">
    <source>
        <dbReference type="RuleBase" id="RU000642"/>
    </source>
</evidence>
<comment type="subcellular location">
    <subcellularLocation>
        <location evidence="4">Mitochondrion</location>
    </subcellularLocation>
</comment>
<dbReference type="SUPFAM" id="SSF46934">
    <property type="entry name" value="UBA-like"/>
    <property type="match status" value="1"/>
</dbReference>
<proteinExistence type="inferred from homology"/>
<dbReference type="InterPro" id="IPR014039">
    <property type="entry name" value="Transl_elong_EFTs/EF1B_dimer"/>
</dbReference>
<name>A0A1B6C6Y7_9HEMI</name>
<feature type="domain" description="Translation elongation factor EFTs/EF1B dimerisation" evidence="6">
    <location>
        <begin position="90"/>
        <end position="328"/>
    </location>
</feature>
<evidence type="ECO:0000259" key="6">
    <source>
        <dbReference type="Pfam" id="PF00889"/>
    </source>
</evidence>
<dbReference type="Pfam" id="PF25025">
    <property type="entry name" value="EF-Ts_N"/>
    <property type="match status" value="1"/>
</dbReference>
<keyword evidence="4" id="KW-0496">Mitochondrion</keyword>
<evidence type="ECO:0000256" key="2">
    <source>
        <dbReference type="ARBA" id="ARBA00022768"/>
    </source>
</evidence>
<evidence type="ECO:0000256" key="3">
    <source>
        <dbReference type="ARBA" id="ARBA00022917"/>
    </source>
</evidence>
<dbReference type="CDD" id="cd14275">
    <property type="entry name" value="UBA_EF-Ts"/>
    <property type="match status" value="1"/>
</dbReference>
<dbReference type="GO" id="GO:0005739">
    <property type="term" value="C:mitochondrion"/>
    <property type="evidence" value="ECO:0007669"/>
    <property type="project" value="UniProtKB-SubCell"/>
</dbReference>
<reference evidence="7" key="1">
    <citation type="submission" date="2015-12" db="EMBL/GenBank/DDBJ databases">
        <title>De novo transcriptome assembly of four potential Pierce s Disease insect vectors from Arizona vineyards.</title>
        <authorList>
            <person name="Tassone E.E."/>
        </authorList>
    </citation>
    <scope>NUCLEOTIDE SEQUENCE</scope>
</reference>
<sequence length="345" mass="38747">MNTQFIRYFHKSQCIWSNLNKSNLAKLRKKTGYTFANCKKALEQNDNDVVKAEKWLIDQAQALGWAKAAKLEGRSTAQGLIGIAFDKTSAAMVEVNCETDFVARNKVFQNLVDLVAKSCLQVSKKSVPSTGISKMHLDENYLRKLEASDKKILEDHIALVISSVGENLSLRRATCLSVGNTLKLAVYAHPNPPTDNKILLGKYGTLLIYNSQKSDSKTELIARQLCQHIVGMNPAIIGEYKMEEKIEKKPEDLLESKPEKVVNNEAKPNTEEEINEDLDEGAFKVIEEKEESALLQQEFLLEPDTKVGQLVLDKGIEVYDFVRFECGETMNEEFEKDIQAQQVGG</sequence>
<dbReference type="PROSITE" id="PS01127">
    <property type="entry name" value="EF_TS_2"/>
    <property type="match status" value="1"/>
</dbReference>
<protein>
    <recommendedName>
        <fullName evidence="4">Elongation factor Ts, mitochondrial</fullName>
        <shortName evidence="4">EF-Ts</shortName>
        <shortName evidence="4">EF-TsMt</shortName>
    </recommendedName>
</protein>
<gene>
    <name evidence="7" type="ORF">g.6208</name>
</gene>
<dbReference type="InterPro" id="IPR018101">
    <property type="entry name" value="Transl_elong_Ts_CS"/>
</dbReference>
<organism evidence="7">
    <name type="scientific">Clastoptera arizonana</name>
    <name type="common">Arizona spittle bug</name>
    <dbReference type="NCBI Taxonomy" id="38151"/>
    <lineage>
        <taxon>Eukaryota</taxon>
        <taxon>Metazoa</taxon>
        <taxon>Ecdysozoa</taxon>
        <taxon>Arthropoda</taxon>
        <taxon>Hexapoda</taxon>
        <taxon>Insecta</taxon>
        <taxon>Pterygota</taxon>
        <taxon>Neoptera</taxon>
        <taxon>Paraneoptera</taxon>
        <taxon>Hemiptera</taxon>
        <taxon>Auchenorrhyncha</taxon>
        <taxon>Cercopoidea</taxon>
        <taxon>Clastopteridae</taxon>
        <taxon>Clastoptera</taxon>
    </lineage>
</organism>
<dbReference type="Gene3D" id="3.30.479.20">
    <property type="entry name" value="Elongation factor Ts, dimerisation domain"/>
    <property type="match status" value="2"/>
</dbReference>
<dbReference type="PANTHER" id="PTHR11741:SF0">
    <property type="entry name" value="ELONGATION FACTOR TS, MITOCHONDRIAL"/>
    <property type="match status" value="1"/>
</dbReference>
<dbReference type="SUPFAM" id="SSF54713">
    <property type="entry name" value="Elongation factor Ts (EF-Ts), dimerisation domain"/>
    <property type="match status" value="2"/>
</dbReference>
<dbReference type="GO" id="GO:0003746">
    <property type="term" value="F:translation elongation factor activity"/>
    <property type="evidence" value="ECO:0007669"/>
    <property type="project" value="UniProtKB-UniRule"/>
</dbReference>